<gene>
    <name evidence="3" type="ORF">H9X80_03445</name>
</gene>
<dbReference type="NCBIfam" id="NF033788">
    <property type="entry name" value="HTH_metalloreg"/>
    <property type="match status" value="1"/>
</dbReference>
<dbReference type="CDD" id="cd00090">
    <property type="entry name" value="HTH_ARSR"/>
    <property type="match status" value="1"/>
</dbReference>
<dbReference type="InterPro" id="IPR036390">
    <property type="entry name" value="WH_DNA-bd_sf"/>
</dbReference>
<dbReference type="Pfam" id="PF01451">
    <property type="entry name" value="LMWPc"/>
    <property type="match status" value="1"/>
</dbReference>
<dbReference type="Proteomes" id="UP000712527">
    <property type="component" value="Unassembled WGS sequence"/>
</dbReference>
<dbReference type="InterPro" id="IPR001845">
    <property type="entry name" value="HTH_ArsR_DNA-bd_dom"/>
</dbReference>
<dbReference type="InterPro" id="IPR036388">
    <property type="entry name" value="WH-like_DNA-bd_sf"/>
</dbReference>
<evidence type="ECO:0000313" key="4">
    <source>
        <dbReference type="Proteomes" id="UP000712527"/>
    </source>
</evidence>
<dbReference type="PANTHER" id="PTHR43428:SF1">
    <property type="entry name" value="ARSENATE REDUCTASE"/>
    <property type="match status" value="1"/>
</dbReference>
<dbReference type="PANTHER" id="PTHR43428">
    <property type="entry name" value="ARSENATE REDUCTASE"/>
    <property type="match status" value="1"/>
</dbReference>
<comment type="caution">
    <text evidence="3">The sequence shown here is derived from an EMBL/GenBank/DDBJ whole genome shotgun (WGS) entry which is preliminary data.</text>
</comment>
<dbReference type="Gene3D" id="1.10.10.10">
    <property type="entry name" value="Winged helix-like DNA-binding domain superfamily/Winged helix DNA-binding domain"/>
    <property type="match status" value="1"/>
</dbReference>
<keyword evidence="1" id="KW-0059">Arsenical resistance</keyword>
<proteinExistence type="predicted"/>
<evidence type="ECO:0000256" key="1">
    <source>
        <dbReference type="ARBA" id="ARBA00022849"/>
    </source>
</evidence>
<dbReference type="SMART" id="SM00226">
    <property type="entry name" value="LMWPc"/>
    <property type="match status" value="1"/>
</dbReference>
<dbReference type="InterPro" id="IPR036196">
    <property type="entry name" value="Ptyr_pPase_sf"/>
</dbReference>
<dbReference type="SMART" id="SM00418">
    <property type="entry name" value="HTH_ARSR"/>
    <property type="match status" value="1"/>
</dbReference>
<dbReference type="Gene3D" id="3.40.50.2300">
    <property type="match status" value="1"/>
</dbReference>
<protein>
    <submittedName>
        <fullName evidence="3">Metalloregulator ArsR/SmtB family transcription factor</fullName>
    </submittedName>
</protein>
<dbReference type="InterPro" id="IPR011991">
    <property type="entry name" value="ArsR-like_HTH"/>
</dbReference>
<keyword evidence="4" id="KW-1185">Reference proteome</keyword>
<dbReference type="PRINTS" id="PR00778">
    <property type="entry name" value="HTHARSR"/>
</dbReference>
<dbReference type="CDD" id="cd16345">
    <property type="entry name" value="LMWP_ArsC"/>
    <property type="match status" value="1"/>
</dbReference>
<evidence type="ECO:0000259" key="2">
    <source>
        <dbReference type="PROSITE" id="PS50987"/>
    </source>
</evidence>
<dbReference type="RefSeq" id="WP_204792956.1">
    <property type="nucleotide sequence ID" value="NZ_JACSNQ010000004.1"/>
</dbReference>
<dbReference type="Pfam" id="PF01022">
    <property type="entry name" value="HTH_5"/>
    <property type="match status" value="1"/>
</dbReference>
<dbReference type="SUPFAM" id="SSF52788">
    <property type="entry name" value="Phosphotyrosine protein phosphatases I"/>
    <property type="match status" value="1"/>
</dbReference>
<organism evidence="3 4">
    <name type="scientific">Olsenella profusa</name>
    <dbReference type="NCBI Taxonomy" id="138595"/>
    <lineage>
        <taxon>Bacteria</taxon>
        <taxon>Bacillati</taxon>
        <taxon>Actinomycetota</taxon>
        <taxon>Coriobacteriia</taxon>
        <taxon>Coriobacteriales</taxon>
        <taxon>Atopobiaceae</taxon>
        <taxon>Olsenella</taxon>
    </lineage>
</organism>
<dbReference type="SUPFAM" id="SSF46785">
    <property type="entry name" value="Winged helix' DNA-binding domain"/>
    <property type="match status" value="1"/>
</dbReference>
<dbReference type="InterPro" id="IPR023485">
    <property type="entry name" value="Ptyr_pPase"/>
</dbReference>
<reference evidence="3 4" key="1">
    <citation type="journal article" date="2021" name="Sci. Rep.">
        <title>The distribution of antibiotic resistance genes in chicken gut microbiota commensals.</title>
        <authorList>
            <person name="Juricova H."/>
            <person name="Matiasovicova J."/>
            <person name="Kubasova T."/>
            <person name="Cejkova D."/>
            <person name="Rychlik I."/>
        </authorList>
    </citation>
    <scope>NUCLEOTIDE SEQUENCE [LARGE SCALE GENOMIC DNA]</scope>
    <source>
        <strain evidence="3 4">An794</strain>
    </source>
</reference>
<name>A0ABS2F147_9ACTN</name>
<dbReference type="EMBL" id="JACSNQ010000004">
    <property type="protein sequence ID" value="MBM6774600.1"/>
    <property type="molecule type" value="Genomic_DNA"/>
</dbReference>
<sequence>MGARSIGRPHVAFVCTHNACRSQMAEAIARQIAGDVLDPYSAGTDPTPEVDPGALRALSELYGIDGTGLRPKTLDELGEADIVVTMGCGVRCPVFPCAHREDWGLEDPAGRGPEAFRETARVIEARVRDLACRVERGEIPGVTAPVRADVLRALADERRLAVVASLAEGGETCACELLEGLGIGQPTLSHHMKLLTECGLVSARKDGRWLRYTLDRERISALGDALKELAR</sequence>
<evidence type="ECO:0000313" key="3">
    <source>
        <dbReference type="EMBL" id="MBM6774600.1"/>
    </source>
</evidence>
<feature type="domain" description="HTH arsR-type" evidence="2">
    <location>
        <begin position="139"/>
        <end position="231"/>
    </location>
</feature>
<accession>A0ABS2F147</accession>
<dbReference type="PROSITE" id="PS50987">
    <property type="entry name" value="HTH_ARSR_2"/>
    <property type="match status" value="1"/>
</dbReference>